<dbReference type="AlphaFoldDB" id="A0A0C3S2F6"/>
<name>A0A0C3S2F6_PHLG1</name>
<protein>
    <recommendedName>
        <fullName evidence="2">DUF6535 domain-containing protein</fullName>
    </recommendedName>
</protein>
<keyword evidence="1" id="KW-0472">Membrane</keyword>
<dbReference type="InterPro" id="IPR045338">
    <property type="entry name" value="DUF6535"/>
</dbReference>
<sequence length="143" mass="16085">PPAHASPFVPTSAARWINSLWFLSLLFSLAAAVTGILAKQWIREYQKWDEATAPTRENVLVRRIRYESWEGWHTAAIISSIPAMLELAVVLFVCGLIVFLWTVDVVVAIVVTIFSAIFLMAVATFTLLPAFFKRCPYKSPTAW</sequence>
<feature type="non-terminal residue" evidence="3">
    <location>
        <position position="1"/>
    </location>
</feature>
<keyword evidence="1" id="KW-1133">Transmembrane helix</keyword>
<feature type="domain" description="DUF6535" evidence="2">
    <location>
        <begin position="3"/>
        <end position="102"/>
    </location>
</feature>
<proteinExistence type="predicted"/>
<organism evidence="3 4">
    <name type="scientific">Phlebiopsis gigantea (strain 11061_1 CR5-6)</name>
    <name type="common">White-rot fungus</name>
    <name type="synonym">Peniophora gigantea</name>
    <dbReference type="NCBI Taxonomy" id="745531"/>
    <lineage>
        <taxon>Eukaryota</taxon>
        <taxon>Fungi</taxon>
        <taxon>Dikarya</taxon>
        <taxon>Basidiomycota</taxon>
        <taxon>Agaricomycotina</taxon>
        <taxon>Agaricomycetes</taxon>
        <taxon>Polyporales</taxon>
        <taxon>Phanerochaetaceae</taxon>
        <taxon>Phlebiopsis</taxon>
    </lineage>
</organism>
<dbReference type="HOGENOM" id="CLU_134797_1_0_1"/>
<evidence type="ECO:0000259" key="2">
    <source>
        <dbReference type="Pfam" id="PF20153"/>
    </source>
</evidence>
<evidence type="ECO:0000313" key="4">
    <source>
        <dbReference type="Proteomes" id="UP000053257"/>
    </source>
</evidence>
<keyword evidence="4" id="KW-1185">Reference proteome</keyword>
<gene>
    <name evidence="3" type="ORF">PHLGIDRAFT_48522</name>
</gene>
<dbReference type="OrthoDB" id="2798795at2759"/>
<keyword evidence="1" id="KW-0812">Transmembrane</keyword>
<evidence type="ECO:0000313" key="3">
    <source>
        <dbReference type="EMBL" id="KIP03792.1"/>
    </source>
</evidence>
<dbReference type="Proteomes" id="UP000053257">
    <property type="component" value="Unassembled WGS sequence"/>
</dbReference>
<evidence type="ECO:0000256" key="1">
    <source>
        <dbReference type="SAM" id="Phobius"/>
    </source>
</evidence>
<dbReference type="EMBL" id="KN840600">
    <property type="protein sequence ID" value="KIP03792.1"/>
    <property type="molecule type" value="Genomic_DNA"/>
</dbReference>
<feature type="transmembrane region" description="Helical" evidence="1">
    <location>
        <begin position="20"/>
        <end position="38"/>
    </location>
</feature>
<dbReference type="Pfam" id="PF20153">
    <property type="entry name" value="DUF6535"/>
    <property type="match status" value="1"/>
</dbReference>
<reference evidence="3 4" key="1">
    <citation type="journal article" date="2014" name="PLoS Genet.">
        <title>Analysis of the Phlebiopsis gigantea genome, transcriptome and secretome provides insight into its pioneer colonization strategies of wood.</title>
        <authorList>
            <person name="Hori C."/>
            <person name="Ishida T."/>
            <person name="Igarashi K."/>
            <person name="Samejima M."/>
            <person name="Suzuki H."/>
            <person name="Master E."/>
            <person name="Ferreira P."/>
            <person name="Ruiz-Duenas F.J."/>
            <person name="Held B."/>
            <person name="Canessa P."/>
            <person name="Larrondo L.F."/>
            <person name="Schmoll M."/>
            <person name="Druzhinina I.S."/>
            <person name="Kubicek C.P."/>
            <person name="Gaskell J.A."/>
            <person name="Kersten P."/>
            <person name="St John F."/>
            <person name="Glasner J."/>
            <person name="Sabat G."/>
            <person name="Splinter BonDurant S."/>
            <person name="Syed K."/>
            <person name="Yadav J."/>
            <person name="Mgbeahuruike A.C."/>
            <person name="Kovalchuk A."/>
            <person name="Asiegbu F.O."/>
            <person name="Lackner G."/>
            <person name="Hoffmeister D."/>
            <person name="Rencoret J."/>
            <person name="Gutierrez A."/>
            <person name="Sun H."/>
            <person name="Lindquist E."/>
            <person name="Barry K."/>
            <person name="Riley R."/>
            <person name="Grigoriev I.V."/>
            <person name="Henrissat B."/>
            <person name="Kues U."/>
            <person name="Berka R.M."/>
            <person name="Martinez A.T."/>
            <person name="Covert S.F."/>
            <person name="Blanchette R.A."/>
            <person name="Cullen D."/>
        </authorList>
    </citation>
    <scope>NUCLEOTIDE SEQUENCE [LARGE SCALE GENOMIC DNA]</scope>
    <source>
        <strain evidence="3 4">11061_1 CR5-6</strain>
    </source>
</reference>
<feature type="non-terminal residue" evidence="3">
    <location>
        <position position="143"/>
    </location>
</feature>
<dbReference type="STRING" id="745531.A0A0C3S2F6"/>
<accession>A0A0C3S2F6</accession>
<feature type="transmembrane region" description="Helical" evidence="1">
    <location>
        <begin position="72"/>
        <end position="101"/>
    </location>
</feature>
<feature type="transmembrane region" description="Helical" evidence="1">
    <location>
        <begin position="107"/>
        <end position="132"/>
    </location>
</feature>